<dbReference type="Gene3D" id="3.40.50.1950">
    <property type="entry name" value="Flavin prenyltransferase-like"/>
    <property type="match status" value="1"/>
</dbReference>
<dbReference type="OrthoDB" id="1532798at2759"/>
<dbReference type="Pfam" id="PF02441">
    <property type="entry name" value="Flavoprotein"/>
    <property type="match status" value="1"/>
</dbReference>
<keyword evidence="1" id="KW-0173">Coenzyme A biosynthesis</keyword>
<name>A0A9W7FSG4_9STRA</name>
<feature type="domain" description="Methyltransferase" evidence="4">
    <location>
        <begin position="303"/>
        <end position="370"/>
    </location>
</feature>
<comment type="similarity">
    <text evidence="2">Belongs to the HFCD (homooligomeric flavin containing Cys decarboxylase) superfamily.</text>
</comment>
<evidence type="ECO:0000313" key="5">
    <source>
        <dbReference type="EMBL" id="GMI18202.1"/>
    </source>
</evidence>
<dbReference type="AlphaFoldDB" id="A0A9W7FSG4"/>
<comment type="caution">
    <text evidence="5">The sequence shown here is derived from an EMBL/GenBank/DDBJ whole genome shotgun (WGS) entry which is preliminary data.</text>
</comment>
<organism evidence="5 6">
    <name type="scientific">Triparma laevis f. longispina</name>
    <dbReference type="NCBI Taxonomy" id="1714387"/>
    <lineage>
        <taxon>Eukaryota</taxon>
        <taxon>Sar</taxon>
        <taxon>Stramenopiles</taxon>
        <taxon>Ochrophyta</taxon>
        <taxon>Bolidophyceae</taxon>
        <taxon>Parmales</taxon>
        <taxon>Triparmaceae</taxon>
        <taxon>Triparma</taxon>
    </lineage>
</organism>
<dbReference type="SUPFAM" id="SSF52507">
    <property type="entry name" value="Homo-oligomeric flavin-containing Cys decarboxylases, HFCD"/>
    <property type="match status" value="1"/>
</dbReference>
<evidence type="ECO:0000259" key="4">
    <source>
        <dbReference type="Pfam" id="PF13847"/>
    </source>
</evidence>
<dbReference type="Proteomes" id="UP001165122">
    <property type="component" value="Unassembled WGS sequence"/>
</dbReference>
<dbReference type="InterPro" id="IPR029063">
    <property type="entry name" value="SAM-dependent_MTases_sf"/>
</dbReference>
<feature type="domain" description="Flavoprotein" evidence="3">
    <location>
        <begin position="15"/>
        <end position="234"/>
    </location>
</feature>
<keyword evidence="6" id="KW-1185">Reference proteome</keyword>
<gene>
    <name evidence="5" type="ORF">TrLO_g15046</name>
</gene>
<dbReference type="GO" id="GO:0010181">
    <property type="term" value="F:FMN binding"/>
    <property type="evidence" value="ECO:0007669"/>
    <property type="project" value="TreeGrafter"/>
</dbReference>
<dbReference type="GO" id="GO:0071513">
    <property type="term" value="C:phosphopantothenoylcysteine decarboxylase complex"/>
    <property type="evidence" value="ECO:0007669"/>
    <property type="project" value="TreeGrafter"/>
</dbReference>
<sequence length="425" mass="47048">MSSFVYPSSKTPIDILLGCTGSIASVKLPCLSLHLHSLGYTHSIVLTKSASFFIDEEHEGSARVYDEERYLKWRELVDEGKVQVYRGDDEWNCLRGEGVRCGGKGSVSVCEGEKTKKNFTCPVLHITLRSTHRLLLLAPLSANSLSKYALGLCDDTLSSLVRAWEVTKKSAVICPAMNTDMWEHPVTGKRLIELKGFWSKGSECVIVQPAVKMLACGTEGRGAMAEIDDVVKVVNGLLPRGGGKRETRGERIKRMVVEAARKKFEERKEEISDLAAPISPSSNEIITTVVSHLKTMNLPANPKMFDLGCGDGRWLKKFYEGFGGSCVGVEVDEERIEKAKMLCKDLKGVEVRKGNVFDKIEGLAEADVVVMYLFREAIEAIKKRFEGRNGVVLISVGFGFGVGGSYKCDWETERGGIKVYLYDLR</sequence>
<evidence type="ECO:0000259" key="3">
    <source>
        <dbReference type="Pfam" id="PF02441"/>
    </source>
</evidence>
<proteinExistence type="inferred from homology"/>
<dbReference type="PANTHER" id="PTHR14359:SF6">
    <property type="entry name" value="PHOSPHOPANTOTHENOYLCYSTEINE DECARBOXYLASE"/>
    <property type="match status" value="1"/>
</dbReference>
<dbReference type="Gene3D" id="3.40.50.150">
    <property type="entry name" value="Vaccinia Virus protein VP39"/>
    <property type="match status" value="1"/>
</dbReference>
<dbReference type="SUPFAM" id="SSF53335">
    <property type="entry name" value="S-adenosyl-L-methionine-dependent methyltransferases"/>
    <property type="match status" value="1"/>
</dbReference>
<dbReference type="EMBL" id="BRXW01000326">
    <property type="protein sequence ID" value="GMI18202.1"/>
    <property type="molecule type" value="Genomic_DNA"/>
</dbReference>
<dbReference type="Pfam" id="PF13847">
    <property type="entry name" value="Methyltransf_31"/>
    <property type="match status" value="1"/>
</dbReference>
<protein>
    <recommendedName>
        <fullName evidence="7">Phosphopantothenoylcysteine decarboxylase</fullName>
    </recommendedName>
</protein>
<evidence type="ECO:0008006" key="7">
    <source>
        <dbReference type="Google" id="ProtNLM"/>
    </source>
</evidence>
<dbReference type="GO" id="GO:0004633">
    <property type="term" value="F:phosphopantothenoylcysteine decarboxylase activity"/>
    <property type="evidence" value="ECO:0007669"/>
    <property type="project" value="TreeGrafter"/>
</dbReference>
<evidence type="ECO:0000313" key="6">
    <source>
        <dbReference type="Proteomes" id="UP001165122"/>
    </source>
</evidence>
<accession>A0A9W7FSG4</accession>
<dbReference type="CDD" id="cd02440">
    <property type="entry name" value="AdoMet_MTases"/>
    <property type="match status" value="1"/>
</dbReference>
<evidence type="ECO:0000256" key="1">
    <source>
        <dbReference type="ARBA" id="ARBA00022993"/>
    </source>
</evidence>
<dbReference type="InterPro" id="IPR036551">
    <property type="entry name" value="Flavin_trans-like"/>
</dbReference>
<dbReference type="GO" id="GO:0015937">
    <property type="term" value="P:coenzyme A biosynthetic process"/>
    <property type="evidence" value="ECO:0007669"/>
    <property type="project" value="UniProtKB-KW"/>
</dbReference>
<dbReference type="InterPro" id="IPR025714">
    <property type="entry name" value="Methyltranfer_dom"/>
</dbReference>
<evidence type="ECO:0000256" key="2">
    <source>
        <dbReference type="ARBA" id="ARBA00038350"/>
    </source>
</evidence>
<reference evidence="6" key="1">
    <citation type="journal article" date="2023" name="Commun. Biol.">
        <title>Genome analysis of Parmales, the sister group of diatoms, reveals the evolutionary specialization of diatoms from phago-mixotrophs to photoautotrophs.</title>
        <authorList>
            <person name="Ban H."/>
            <person name="Sato S."/>
            <person name="Yoshikawa S."/>
            <person name="Yamada K."/>
            <person name="Nakamura Y."/>
            <person name="Ichinomiya M."/>
            <person name="Sato N."/>
            <person name="Blanc-Mathieu R."/>
            <person name="Endo H."/>
            <person name="Kuwata A."/>
            <person name="Ogata H."/>
        </authorList>
    </citation>
    <scope>NUCLEOTIDE SEQUENCE [LARGE SCALE GENOMIC DNA]</scope>
    <source>
        <strain evidence="6">NIES 3700</strain>
    </source>
</reference>
<dbReference type="PANTHER" id="PTHR14359">
    <property type="entry name" value="HOMO-OLIGOMERIC FLAVIN CONTAINING CYS DECARBOXYLASE FAMILY"/>
    <property type="match status" value="1"/>
</dbReference>
<dbReference type="InterPro" id="IPR003382">
    <property type="entry name" value="Flavoprotein"/>
</dbReference>